<evidence type="ECO:0000259" key="2">
    <source>
        <dbReference type="PROSITE" id="PS51762"/>
    </source>
</evidence>
<dbReference type="PANTHER" id="PTHR10963:SF24">
    <property type="entry name" value="GLYCOSIDASE C21B10.07-RELATED"/>
    <property type="match status" value="1"/>
</dbReference>
<protein>
    <submittedName>
        <fullName evidence="3">Glycoside hydrolase family 16 protein</fullName>
    </submittedName>
</protein>
<reference evidence="3 4" key="1">
    <citation type="submission" date="2014-02" db="EMBL/GenBank/DDBJ databases">
        <title>Transposable element dynamics among asymbiotic and ectomycorrhizal Amanita fungi.</title>
        <authorList>
            <consortium name="DOE Joint Genome Institute"/>
            <person name="Hess J."/>
            <person name="Skrede I."/>
            <person name="Wolfe B."/>
            <person name="LaButti K."/>
            <person name="Ohm R.A."/>
            <person name="Grigoriev I.V."/>
            <person name="Pringle A."/>
        </authorList>
    </citation>
    <scope>NUCLEOTIDE SEQUENCE [LARGE SCALE GENOMIC DNA]</scope>
    <source>
        <strain evidence="3 4">SKay4041</strain>
    </source>
</reference>
<evidence type="ECO:0000313" key="4">
    <source>
        <dbReference type="Proteomes" id="UP000242287"/>
    </source>
</evidence>
<keyword evidence="1" id="KW-0732">Signal</keyword>
<keyword evidence="3" id="KW-0378">Hydrolase</keyword>
<name>A0A2A9NH93_9AGAR</name>
<dbReference type="AlphaFoldDB" id="A0A2A9NH93"/>
<feature type="signal peptide" evidence="1">
    <location>
        <begin position="1"/>
        <end position="32"/>
    </location>
</feature>
<dbReference type="GO" id="GO:0004553">
    <property type="term" value="F:hydrolase activity, hydrolyzing O-glycosyl compounds"/>
    <property type="evidence" value="ECO:0007669"/>
    <property type="project" value="InterPro"/>
</dbReference>
<feature type="chain" id="PRO_5013219342" evidence="1">
    <location>
        <begin position="33"/>
        <end position="336"/>
    </location>
</feature>
<gene>
    <name evidence="3" type="ORF">AMATHDRAFT_61983</name>
</gene>
<evidence type="ECO:0000256" key="1">
    <source>
        <dbReference type="SAM" id="SignalP"/>
    </source>
</evidence>
<dbReference type="InterPro" id="IPR050546">
    <property type="entry name" value="Glycosyl_Hydrlase_16"/>
</dbReference>
<dbReference type="Proteomes" id="UP000242287">
    <property type="component" value="Unassembled WGS sequence"/>
</dbReference>
<dbReference type="OrthoDB" id="192832at2759"/>
<accession>A0A2A9NH93</accession>
<proteinExistence type="predicted"/>
<dbReference type="SUPFAM" id="SSF49899">
    <property type="entry name" value="Concanavalin A-like lectins/glucanases"/>
    <property type="match status" value="1"/>
</dbReference>
<organism evidence="3 4">
    <name type="scientific">Amanita thiersii Skay4041</name>
    <dbReference type="NCBI Taxonomy" id="703135"/>
    <lineage>
        <taxon>Eukaryota</taxon>
        <taxon>Fungi</taxon>
        <taxon>Dikarya</taxon>
        <taxon>Basidiomycota</taxon>
        <taxon>Agaricomycotina</taxon>
        <taxon>Agaricomycetes</taxon>
        <taxon>Agaricomycetidae</taxon>
        <taxon>Agaricales</taxon>
        <taxon>Pluteineae</taxon>
        <taxon>Amanitaceae</taxon>
        <taxon>Amanita</taxon>
    </lineage>
</organism>
<dbReference type="InterPro" id="IPR013320">
    <property type="entry name" value="ConA-like_dom_sf"/>
</dbReference>
<evidence type="ECO:0000313" key="3">
    <source>
        <dbReference type="EMBL" id="PFH49979.1"/>
    </source>
</evidence>
<dbReference type="PROSITE" id="PS51762">
    <property type="entry name" value="GH16_2"/>
    <property type="match status" value="1"/>
</dbReference>
<dbReference type="PANTHER" id="PTHR10963">
    <property type="entry name" value="GLYCOSYL HYDROLASE-RELATED"/>
    <property type="match status" value="1"/>
</dbReference>
<dbReference type="Gene3D" id="2.60.120.200">
    <property type="match status" value="1"/>
</dbReference>
<keyword evidence="4" id="KW-1185">Reference proteome</keyword>
<feature type="domain" description="GH16" evidence="2">
    <location>
        <begin position="30"/>
        <end position="304"/>
    </location>
</feature>
<dbReference type="GO" id="GO:0009251">
    <property type="term" value="P:glucan catabolic process"/>
    <property type="evidence" value="ECO:0007669"/>
    <property type="project" value="TreeGrafter"/>
</dbReference>
<dbReference type="Pfam" id="PF26113">
    <property type="entry name" value="GH16_XgeA"/>
    <property type="match status" value="1"/>
</dbReference>
<dbReference type="InterPro" id="IPR000757">
    <property type="entry name" value="Beta-glucanase-like"/>
</dbReference>
<sequence>MHTTTSTTRLAWVSTTATLLLLLLLHAQTVHAILIPTQYNLRDQYIGKDFLTWKFENFDDPTHGRVNYVDKDTAFQRNLISVTDDKFIMRADSWSTVPKESRGRDSIRIHSPTTHDEALVVLDLTHMPEGCGTWPAFWTLSEAGPWPHGGEIDIIEGVHDSDTNLSSLHTIPNCTMSMFRLQTGISKTTNCDTAVDYNTGCGTTYLRPFSYGRSFNRFDGGWYVMQRSRKGGINIWFWSRNDWTVPSDVKYGSPNVTIGWNWPPPDVRFQYEQCDYDAHFDPHAMIFDLTFCGDWAGNTFADACRRDITCADFVDNNPQSFQNAYWEINSLRVFTQ</sequence>
<dbReference type="STRING" id="703135.A0A2A9NH93"/>
<dbReference type="EMBL" id="KZ302014">
    <property type="protein sequence ID" value="PFH49979.1"/>
    <property type="molecule type" value="Genomic_DNA"/>
</dbReference>
<dbReference type="CDD" id="cd02181">
    <property type="entry name" value="GH16_fungal_Lam16A_glucanase"/>
    <property type="match status" value="1"/>
</dbReference>